<evidence type="ECO:0000259" key="4">
    <source>
        <dbReference type="PROSITE" id="PS51900"/>
    </source>
</evidence>
<name>A0A382MC51_9ZZZZ</name>
<dbReference type="InterPro" id="IPR050090">
    <property type="entry name" value="Tyrosine_recombinase_XerCD"/>
</dbReference>
<dbReference type="InterPro" id="IPR010998">
    <property type="entry name" value="Integrase_recombinase_N"/>
</dbReference>
<dbReference type="CDD" id="cd00397">
    <property type="entry name" value="DNA_BRE_C"/>
    <property type="match status" value="1"/>
</dbReference>
<dbReference type="PROSITE" id="PS51898">
    <property type="entry name" value="TYR_RECOMBINASE"/>
    <property type="match status" value="1"/>
</dbReference>
<sequence>VSLKLLGGLDIPLHRDLPPEEEMPAVFHAWLQWLRVREGKPPNTIRAYSQAVRRIVTYAGMEPASFHETFPATKDDTAEKRSVENRQARLIDIVGEMLRSVYDKSQRMSKATINQTLAALTSYYDYCALNYLVEGVPDVKRIRKIAKVDVDQADPSYYRVEDLERLYQTAAKEEGRRRVRWPTRDLAMVAFLAVMGLRASELIDAEIDWLSRQRLEERAGLDGVSDRPNWVMEVRGKGGRIRRLPVSPEIMKANNRWQAERAKRFGRTKEGDPLFLQNNGAPFTYRRLLWWLHTVNEDAGVRDHSLHALRHTAGVTLASYGVPAHEIAKFMGHSSIV</sequence>
<evidence type="ECO:0000313" key="5">
    <source>
        <dbReference type="EMBL" id="SVC46583.1"/>
    </source>
</evidence>
<protein>
    <recommendedName>
        <fullName evidence="6">Tyr recombinase domain-containing protein</fullName>
    </recommendedName>
</protein>
<dbReference type="Pfam" id="PF00589">
    <property type="entry name" value="Phage_integrase"/>
    <property type="match status" value="1"/>
</dbReference>
<dbReference type="InterPro" id="IPR011010">
    <property type="entry name" value="DNA_brk_join_enz"/>
</dbReference>
<dbReference type="GO" id="GO:0006310">
    <property type="term" value="P:DNA recombination"/>
    <property type="evidence" value="ECO:0007669"/>
    <property type="project" value="UniProtKB-KW"/>
</dbReference>
<gene>
    <name evidence="5" type="ORF">METZ01_LOCUS299437</name>
</gene>
<feature type="non-terminal residue" evidence="5">
    <location>
        <position position="337"/>
    </location>
</feature>
<dbReference type="Gene3D" id="1.10.150.130">
    <property type="match status" value="1"/>
</dbReference>
<evidence type="ECO:0000256" key="1">
    <source>
        <dbReference type="ARBA" id="ARBA00023125"/>
    </source>
</evidence>
<accession>A0A382MC51</accession>
<dbReference type="GO" id="GO:0015074">
    <property type="term" value="P:DNA integration"/>
    <property type="evidence" value="ECO:0007669"/>
    <property type="project" value="InterPro"/>
</dbReference>
<keyword evidence="1" id="KW-0238">DNA-binding</keyword>
<dbReference type="InterPro" id="IPR044068">
    <property type="entry name" value="CB"/>
</dbReference>
<organism evidence="5">
    <name type="scientific">marine metagenome</name>
    <dbReference type="NCBI Taxonomy" id="408172"/>
    <lineage>
        <taxon>unclassified sequences</taxon>
        <taxon>metagenomes</taxon>
        <taxon>ecological metagenomes</taxon>
    </lineage>
</organism>
<feature type="non-terminal residue" evidence="5">
    <location>
        <position position="1"/>
    </location>
</feature>
<keyword evidence="2" id="KW-0233">DNA recombination</keyword>
<dbReference type="PROSITE" id="PS51900">
    <property type="entry name" value="CB"/>
    <property type="match status" value="1"/>
</dbReference>
<dbReference type="GO" id="GO:0003677">
    <property type="term" value="F:DNA binding"/>
    <property type="evidence" value="ECO:0007669"/>
    <property type="project" value="UniProtKB-KW"/>
</dbReference>
<evidence type="ECO:0000259" key="3">
    <source>
        <dbReference type="PROSITE" id="PS51898"/>
    </source>
</evidence>
<dbReference type="SUPFAM" id="SSF56349">
    <property type="entry name" value="DNA breaking-rejoining enzymes"/>
    <property type="match status" value="1"/>
</dbReference>
<dbReference type="PANTHER" id="PTHR30349">
    <property type="entry name" value="PHAGE INTEGRASE-RELATED"/>
    <property type="match status" value="1"/>
</dbReference>
<dbReference type="InterPro" id="IPR013762">
    <property type="entry name" value="Integrase-like_cat_sf"/>
</dbReference>
<evidence type="ECO:0008006" key="6">
    <source>
        <dbReference type="Google" id="ProtNLM"/>
    </source>
</evidence>
<feature type="domain" description="Tyr recombinase" evidence="3">
    <location>
        <begin position="153"/>
        <end position="337"/>
    </location>
</feature>
<proteinExistence type="predicted"/>
<dbReference type="PANTHER" id="PTHR30349:SF41">
    <property type="entry name" value="INTEGRASE_RECOMBINASE PROTEIN MJ0367-RELATED"/>
    <property type="match status" value="1"/>
</dbReference>
<dbReference type="AlphaFoldDB" id="A0A382MC51"/>
<feature type="domain" description="Core-binding (CB)" evidence="4">
    <location>
        <begin position="21"/>
        <end position="128"/>
    </location>
</feature>
<dbReference type="InterPro" id="IPR002104">
    <property type="entry name" value="Integrase_catalytic"/>
</dbReference>
<dbReference type="Gene3D" id="1.10.443.10">
    <property type="entry name" value="Intergrase catalytic core"/>
    <property type="match status" value="1"/>
</dbReference>
<reference evidence="5" key="1">
    <citation type="submission" date="2018-05" db="EMBL/GenBank/DDBJ databases">
        <authorList>
            <person name="Lanie J.A."/>
            <person name="Ng W.-L."/>
            <person name="Kazmierczak K.M."/>
            <person name="Andrzejewski T.M."/>
            <person name="Davidsen T.M."/>
            <person name="Wayne K.J."/>
            <person name="Tettelin H."/>
            <person name="Glass J.I."/>
            <person name="Rusch D."/>
            <person name="Podicherti R."/>
            <person name="Tsui H.-C.T."/>
            <person name="Winkler M.E."/>
        </authorList>
    </citation>
    <scope>NUCLEOTIDE SEQUENCE</scope>
</reference>
<dbReference type="EMBL" id="UINC01092740">
    <property type="protein sequence ID" value="SVC46583.1"/>
    <property type="molecule type" value="Genomic_DNA"/>
</dbReference>
<evidence type="ECO:0000256" key="2">
    <source>
        <dbReference type="ARBA" id="ARBA00023172"/>
    </source>
</evidence>